<gene>
    <name evidence="2" type="ORF">QYT958_LOCUS29808</name>
    <name evidence="1" type="ORF">TSG867_LOCUS17962</name>
</gene>
<dbReference type="Proteomes" id="UP000663862">
    <property type="component" value="Unassembled WGS sequence"/>
</dbReference>
<name>A0A820TAD1_9BILA</name>
<dbReference type="EMBL" id="CAJOBQ010001172">
    <property type="protein sequence ID" value="CAF4462784.1"/>
    <property type="molecule type" value="Genomic_DNA"/>
</dbReference>
<evidence type="ECO:0000313" key="1">
    <source>
        <dbReference type="EMBL" id="CAF4462784.1"/>
    </source>
</evidence>
<comment type="caution">
    <text evidence="1">The sequence shown here is derived from an EMBL/GenBank/DDBJ whole genome shotgun (WGS) entry which is preliminary data.</text>
</comment>
<sequence>MRQWHLQRGYFTQSKRELYFSLDPVHVQLHDIKRHNSTIPQLLVNGGFETGNLNGWVYCNPYNANYSGSVTSLVSYSGTYSYLDGSVGYSDYLSQSFSVKSQSAYSIRFRLYAYGNFSQYALVTLF</sequence>
<reference evidence="1" key="1">
    <citation type="submission" date="2021-02" db="EMBL/GenBank/DDBJ databases">
        <authorList>
            <person name="Nowell W R."/>
        </authorList>
    </citation>
    <scope>NUCLEOTIDE SEQUENCE</scope>
</reference>
<protein>
    <submittedName>
        <fullName evidence="1">Uncharacterized protein</fullName>
    </submittedName>
</protein>
<dbReference type="EMBL" id="CAJOBR010009005">
    <property type="protein sequence ID" value="CAF4887134.1"/>
    <property type="molecule type" value="Genomic_DNA"/>
</dbReference>
<dbReference type="AlphaFoldDB" id="A0A820TAD1"/>
<proteinExistence type="predicted"/>
<organism evidence="1 3">
    <name type="scientific">Rotaria socialis</name>
    <dbReference type="NCBI Taxonomy" id="392032"/>
    <lineage>
        <taxon>Eukaryota</taxon>
        <taxon>Metazoa</taxon>
        <taxon>Spiralia</taxon>
        <taxon>Gnathifera</taxon>
        <taxon>Rotifera</taxon>
        <taxon>Eurotatoria</taxon>
        <taxon>Bdelloidea</taxon>
        <taxon>Philodinida</taxon>
        <taxon>Philodinidae</taxon>
        <taxon>Rotaria</taxon>
    </lineage>
</organism>
<dbReference type="Gene3D" id="2.60.120.260">
    <property type="entry name" value="Galactose-binding domain-like"/>
    <property type="match status" value="1"/>
</dbReference>
<evidence type="ECO:0000313" key="2">
    <source>
        <dbReference type="EMBL" id="CAF4887134.1"/>
    </source>
</evidence>
<evidence type="ECO:0000313" key="3">
    <source>
        <dbReference type="Proteomes" id="UP000663862"/>
    </source>
</evidence>
<accession>A0A820TAD1</accession>
<dbReference type="Proteomes" id="UP000663848">
    <property type="component" value="Unassembled WGS sequence"/>
</dbReference>